<accession>A0A6B8RV06</accession>
<protein>
    <recommendedName>
        <fullName evidence="3">Beta-galactosidase trimerisation domain-containing protein</fullName>
    </recommendedName>
</protein>
<dbReference type="RefSeq" id="WP_155704846.1">
    <property type="nucleotide sequence ID" value="NZ_CP034235.1"/>
</dbReference>
<dbReference type="OrthoDB" id="2253662at2"/>
<dbReference type="Proteomes" id="UP000426246">
    <property type="component" value="Chromosome"/>
</dbReference>
<reference evidence="2" key="1">
    <citation type="submission" date="2018-11" db="EMBL/GenBank/DDBJ databases">
        <title>Complete genome sequence of Paenibacillus sp. ML311-T8.</title>
        <authorList>
            <person name="Nam Y.-D."/>
            <person name="Kang J."/>
            <person name="Chung W.-H."/>
            <person name="Park Y.S."/>
        </authorList>
    </citation>
    <scope>NUCLEOTIDE SEQUENCE [LARGE SCALE GENOMIC DNA]</scope>
    <source>
        <strain evidence="2">ML311-T8</strain>
    </source>
</reference>
<dbReference type="AlphaFoldDB" id="A0A6B8RV06"/>
<proteinExistence type="predicted"/>
<keyword evidence="2" id="KW-1185">Reference proteome</keyword>
<name>A0A6B8RV06_9BACL</name>
<evidence type="ECO:0000313" key="1">
    <source>
        <dbReference type="EMBL" id="QGQ99682.1"/>
    </source>
</evidence>
<evidence type="ECO:0008006" key="3">
    <source>
        <dbReference type="Google" id="ProtNLM"/>
    </source>
</evidence>
<gene>
    <name evidence="1" type="ORF">EHS13_34895</name>
</gene>
<sequence>MKLSFHIIVPRYEDEQQFKQLLSFLLEHKDCVDEIAFFTDYWHHGYFPLEDFSKRCEILEDRMVRLREHGFTNVGINVLDTLGHLPEAWDWLPKLPYQAAMSPDGVLSKSSFCPNSNEYRAYIATKYTLVAKAKPAIIWVEDDIRMHSLGVPFACFCAECVRIYNHNHQTALTREQLVSELNSLDGGIARTRWVEQNVRTIERLLELIEESVHTVDSRIELGLMTLALGLTTYAGSDFKRWFKALKAVKARPGNGFYDDNQPFDFVKKIHEVNRQVAHYPDFVQDIQYELENFPFQRLKKSIHITMLECTVSIMSGVNGIAVDALKQEEGELEEYHALMRGFSKNIPLWTAMDEIAGKYKNAGLYPALSASFEAKRSVVNGKWFENPAGESGLNAYVLSEIGIPLTMDGSSACATILTGNLPEGYTTDELIIMLSGGVLLDGRALQILTEKGLGAYCGVSIEQIYDNGIYERLTDDPLNGEHQGEERDARTAVFNGLGYILKPLHEEVRILSRLISYTKVDLGPTTSIYENTLGGRVAVQGYAPWDNIHSEVKRTQIMQICDWLSYGRLPVIIDSCIKVVPFLKQSPDESSWLLMLMNASFDDTEAFVAKLRYSENKGPVFELLADGSSIELPDSVYRISAEEIHISIDNINGWRSRFFYQR</sequence>
<evidence type="ECO:0000313" key="2">
    <source>
        <dbReference type="Proteomes" id="UP000426246"/>
    </source>
</evidence>
<dbReference type="KEGG" id="ppsc:EHS13_34895"/>
<organism evidence="1 2">
    <name type="scientific">Paenibacillus psychroresistens</name>
    <dbReference type="NCBI Taxonomy" id="1778678"/>
    <lineage>
        <taxon>Bacteria</taxon>
        <taxon>Bacillati</taxon>
        <taxon>Bacillota</taxon>
        <taxon>Bacilli</taxon>
        <taxon>Bacillales</taxon>
        <taxon>Paenibacillaceae</taxon>
        <taxon>Paenibacillus</taxon>
    </lineage>
</organism>
<dbReference type="EMBL" id="CP034235">
    <property type="protein sequence ID" value="QGQ99682.1"/>
    <property type="molecule type" value="Genomic_DNA"/>
</dbReference>